<name>A0A0F9FN31_9ZZZZ</name>
<dbReference type="EMBL" id="LAZR01020733">
    <property type="protein sequence ID" value="KKL87824.1"/>
    <property type="molecule type" value="Genomic_DNA"/>
</dbReference>
<comment type="caution">
    <text evidence="1">The sequence shown here is derived from an EMBL/GenBank/DDBJ whole genome shotgun (WGS) entry which is preliminary data.</text>
</comment>
<dbReference type="AlphaFoldDB" id="A0A0F9FN31"/>
<evidence type="ECO:0000313" key="1">
    <source>
        <dbReference type="EMBL" id="KKL87824.1"/>
    </source>
</evidence>
<proteinExistence type="predicted"/>
<reference evidence="1" key="1">
    <citation type="journal article" date="2015" name="Nature">
        <title>Complex archaea that bridge the gap between prokaryotes and eukaryotes.</title>
        <authorList>
            <person name="Spang A."/>
            <person name="Saw J.H."/>
            <person name="Jorgensen S.L."/>
            <person name="Zaremba-Niedzwiedzka K."/>
            <person name="Martijn J."/>
            <person name="Lind A.E."/>
            <person name="van Eijk R."/>
            <person name="Schleper C."/>
            <person name="Guy L."/>
            <person name="Ettema T.J."/>
        </authorList>
    </citation>
    <scope>NUCLEOTIDE SEQUENCE</scope>
</reference>
<accession>A0A0F9FN31</accession>
<protein>
    <submittedName>
        <fullName evidence="1">Uncharacterized protein</fullName>
    </submittedName>
</protein>
<sequence length="339" mass="37392">MPGGYLHGWNSVGEAWTKLLCNADGELLIDPSAIFEDAPTNNELEKAPTSNWAYDHENDTEAHHDIYTDAMSRAAIGNQFDSVGKMIQHLDCYNKKLNSVHTLVLKRSDADTHSVTITKIVNAPQFFIQAEEIGVGLVPVRFRLYQVDHYSDVIHEDIFQAEMALYLEEAPTDGEVEKAPTSNWAHDHAGNAAIHDVKYTNLEAQTACKLNGDLYLSIPAVAFSPTSPNSDQHTHLGYGAYLVRVNDRRIHCAVTLPHGVTVTACLVEGSNPANDSAWVLQRVAMGSSSVQVMATANVQTEDTSISDPVIDNSGYMYLVVLETLQVDDLIYCVRIKYTL</sequence>
<gene>
    <name evidence="1" type="ORF">LCGC14_1930880</name>
</gene>
<organism evidence="1">
    <name type="scientific">marine sediment metagenome</name>
    <dbReference type="NCBI Taxonomy" id="412755"/>
    <lineage>
        <taxon>unclassified sequences</taxon>
        <taxon>metagenomes</taxon>
        <taxon>ecological metagenomes</taxon>
    </lineage>
</organism>